<feature type="region of interest" description="Disordered" evidence="1">
    <location>
        <begin position="1"/>
        <end position="26"/>
    </location>
</feature>
<dbReference type="Proteomes" id="UP000789405">
    <property type="component" value="Unassembled WGS sequence"/>
</dbReference>
<dbReference type="AlphaFoldDB" id="A0A9N8ZWL1"/>
<sequence length="121" mass="13721">MITNYKKSFHSKKNRKNDTNQTSTHNLNSISISSPEFILAYFFADKVAASLDYLNTHQTSTHNLNSILTPPEFTSLYFSPDEVVASLDYLNTHQIQLSNAAFVEDFSTLPSTDSFYLSEKL</sequence>
<organism evidence="2 3">
    <name type="scientific">Dentiscutata erythropus</name>
    <dbReference type="NCBI Taxonomy" id="1348616"/>
    <lineage>
        <taxon>Eukaryota</taxon>
        <taxon>Fungi</taxon>
        <taxon>Fungi incertae sedis</taxon>
        <taxon>Mucoromycota</taxon>
        <taxon>Glomeromycotina</taxon>
        <taxon>Glomeromycetes</taxon>
        <taxon>Diversisporales</taxon>
        <taxon>Gigasporaceae</taxon>
        <taxon>Dentiscutata</taxon>
    </lineage>
</organism>
<evidence type="ECO:0000313" key="2">
    <source>
        <dbReference type="EMBL" id="CAG8509673.1"/>
    </source>
</evidence>
<protein>
    <submittedName>
        <fullName evidence="2">26952_t:CDS:1</fullName>
    </submittedName>
</protein>
<reference evidence="2" key="1">
    <citation type="submission" date="2021-06" db="EMBL/GenBank/DDBJ databases">
        <authorList>
            <person name="Kallberg Y."/>
            <person name="Tangrot J."/>
            <person name="Rosling A."/>
        </authorList>
    </citation>
    <scope>NUCLEOTIDE SEQUENCE</scope>
    <source>
        <strain evidence="2">MA453B</strain>
    </source>
</reference>
<proteinExistence type="predicted"/>
<dbReference type="EMBL" id="CAJVPY010001157">
    <property type="protein sequence ID" value="CAG8509673.1"/>
    <property type="molecule type" value="Genomic_DNA"/>
</dbReference>
<accession>A0A9N8ZWL1</accession>
<evidence type="ECO:0000256" key="1">
    <source>
        <dbReference type="SAM" id="MobiDB-lite"/>
    </source>
</evidence>
<gene>
    <name evidence="2" type="ORF">DERYTH_LOCUS3322</name>
</gene>
<name>A0A9N8ZWL1_9GLOM</name>
<keyword evidence="3" id="KW-1185">Reference proteome</keyword>
<dbReference type="OrthoDB" id="10454287at2759"/>
<evidence type="ECO:0000313" key="3">
    <source>
        <dbReference type="Proteomes" id="UP000789405"/>
    </source>
</evidence>
<comment type="caution">
    <text evidence="2">The sequence shown here is derived from an EMBL/GenBank/DDBJ whole genome shotgun (WGS) entry which is preliminary data.</text>
</comment>